<dbReference type="AlphaFoldDB" id="A0A841U2E5"/>
<feature type="compositionally biased region" description="Basic and acidic residues" evidence="5">
    <location>
        <begin position="137"/>
        <end position="148"/>
    </location>
</feature>
<protein>
    <submittedName>
        <fullName evidence="7">TraR/DksA C4-type zinc finger protein</fullName>
    </submittedName>
</protein>
<feature type="region of interest" description="Disordered" evidence="5">
    <location>
        <begin position="120"/>
        <end position="150"/>
    </location>
</feature>
<evidence type="ECO:0000256" key="5">
    <source>
        <dbReference type="SAM" id="MobiDB-lite"/>
    </source>
</evidence>
<evidence type="ECO:0000256" key="2">
    <source>
        <dbReference type="ARBA" id="ARBA00022771"/>
    </source>
</evidence>
<organism evidence="7 8">
    <name type="scientific">Cohnella xylanilytica</name>
    <dbReference type="NCBI Taxonomy" id="557555"/>
    <lineage>
        <taxon>Bacteria</taxon>
        <taxon>Bacillati</taxon>
        <taxon>Bacillota</taxon>
        <taxon>Bacilli</taxon>
        <taxon>Bacillales</taxon>
        <taxon>Paenibacillaceae</taxon>
        <taxon>Cohnella</taxon>
    </lineage>
</organism>
<dbReference type="SUPFAM" id="SSF109635">
    <property type="entry name" value="DnaK suppressor protein DksA, alpha-hairpin domain"/>
    <property type="match status" value="1"/>
</dbReference>
<reference evidence="7 8" key="1">
    <citation type="submission" date="2020-08" db="EMBL/GenBank/DDBJ databases">
        <title>Cohnella phylogeny.</title>
        <authorList>
            <person name="Dunlap C."/>
        </authorList>
    </citation>
    <scope>NUCLEOTIDE SEQUENCE [LARGE SCALE GENOMIC DNA]</scope>
    <source>
        <strain evidence="7 8">DSM 25239</strain>
    </source>
</reference>
<dbReference type="PANTHER" id="PTHR33823:SF4">
    <property type="entry name" value="GENERAL STRESS PROTEIN 16O"/>
    <property type="match status" value="1"/>
</dbReference>
<dbReference type="InterPro" id="IPR037187">
    <property type="entry name" value="DnaK_N"/>
</dbReference>
<evidence type="ECO:0000313" key="7">
    <source>
        <dbReference type="EMBL" id="MBB6693348.1"/>
    </source>
</evidence>
<keyword evidence="3" id="KW-0862">Zinc</keyword>
<evidence type="ECO:0000256" key="4">
    <source>
        <dbReference type="PROSITE-ProRule" id="PRU00510"/>
    </source>
</evidence>
<keyword evidence="8" id="KW-1185">Reference proteome</keyword>
<dbReference type="EMBL" id="JACJVR010000070">
    <property type="protein sequence ID" value="MBB6693348.1"/>
    <property type="molecule type" value="Genomic_DNA"/>
</dbReference>
<feature type="domain" description="Zinc finger DksA/TraR C4-type" evidence="6">
    <location>
        <begin position="89"/>
        <end position="117"/>
    </location>
</feature>
<gene>
    <name evidence="7" type="ORF">H7B90_18235</name>
</gene>
<dbReference type="Gene3D" id="1.20.120.910">
    <property type="entry name" value="DksA, coiled-coil domain"/>
    <property type="match status" value="1"/>
</dbReference>
<dbReference type="PROSITE" id="PS51128">
    <property type="entry name" value="ZF_DKSA_2"/>
    <property type="match status" value="1"/>
</dbReference>
<name>A0A841U2E5_9BACL</name>
<feature type="compositionally biased region" description="Low complexity" evidence="5">
    <location>
        <begin position="30"/>
        <end position="44"/>
    </location>
</feature>
<dbReference type="Pfam" id="PF01258">
    <property type="entry name" value="zf-dskA_traR"/>
    <property type="match status" value="1"/>
</dbReference>
<keyword evidence="2" id="KW-0863">Zinc-finger</keyword>
<proteinExistence type="predicted"/>
<dbReference type="RefSeq" id="WP_185137327.1">
    <property type="nucleotide sequence ID" value="NZ_JACJVR010000070.1"/>
</dbReference>
<dbReference type="Proteomes" id="UP000553776">
    <property type="component" value="Unassembled WGS sequence"/>
</dbReference>
<accession>A0A841U2E5</accession>
<evidence type="ECO:0000259" key="6">
    <source>
        <dbReference type="Pfam" id="PF01258"/>
    </source>
</evidence>
<dbReference type="SUPFAM" id="SSF57716">
    <property type="entry name" value="Glucocorticoid receptor-like (DNA-binding domain)"/>
    <property type="match status" value="1"/>
</dbReference>
<dbReference type="GO" id="GO:0008270">
    <property type="term" value="F:zinc ion binding"/>
    <property type="evidence" value="ECO:0007669"/>
    <property type="project" value="UniProtKB-KW"/>
</dbReference>
<evidence type="ECO:0000256" key="3">
    <source>
        <dbReference type="ARBA" id="ARBA00022833"/>
    </source>
</evidence>
<keyword evidence="1" id="KW-0479">Metal-binding</keyword>
<feature type="zinc finger region" description="dksA C4-type" evidence="4">
    <location>
        <begin position="94"/>
        <end position="118"/>
    </location>
</feature>
<evidence type="ECO:0000256" key="1">
    <source>
        <dbReference type="ARBA" id="ARBA00022723"/>
    </source>
</evidence>
<dbReference type="PANTHER" id="PTHR33823">
    <property type="entry name" value="RNA POLYMERASE-BINDING TRANSCRIPTION FACTOR DKSA-RELATED"/>
    <property type="match status" value="1"/>
</dbReference>
<evidence type="ECO:0000313" key="8">
    <source>
        <dbReference type="Proteomes" id="UP000553776"/>
    </source>
</evidence>
<comment type="caution">
    <text evidence="7">The sequence shown here is derived from an EMBL/GenBank/DDBJ whole genome shotgun (WGS) entry which is preliminary data.</text>
</comment>
<feature type="region of interest" description="Disordered" evidence="5">
    <location>
        <begin position="28"/>
        <end position="51"/>
    </location>
</feature>
<sequence>MGDLTREELKKLKGLLREEKKEILRHLEEAGAAEGESLADASGEISSYDNHPADLATETADRERDLAIDGAFRERLDAVGRALARMKDGEYGKCETCGKPIPYERLEAIPWTPFCVEHSRSPAEMAQPDTAAPAGSAKDEQPGLRFDDNAGAWRAVEAYGDSDSMTGR</sequence>
<dbReference type="InterPro" id="IPR000962">
    <property type="entry name" value="Znf_DskA_TraR"/>
</dbReference>